<dbReference type="Gene3D" id="1.20.1260.10">
    <property type="match status" value="1"/>
</dbReference>
<evidence type="ECO:0000313" key="3">
    <source>
        <dbReference type="EMBL" id="AYV78012.1"/>
    </source>
</evidence>
<evidence type="ECO:0000259" key="2">
    <source>
        <dbReference type="Pfam" id="PF03713"/>
    </source>
</evidence>
<feature type="transmembrane region" description="Helical" evidence="1">
    <location>
        <begin position="6"/>
        <end position="24"/>
    </location>
</feature>
<dbReference type="EMBL" id="MK072068">
    <property type="protein sequence ID" value="AYV78012.1"/>
    <property type="molecule type" value="Genomic_DNA"/>
</dbReference>
<sequence length="130" mass="15041">MALLMVLFTYIILSNVMLTGYNGIYNHLNKIYMALLMGITMILIDGIIMKNIPMILISLLIGIVLIILIRRQILIDDNEFLKSMIEHHDMALLMATEIKKKTKNNNIRQLADLILKTQQNEINIMKSWLN</sequence>
<evidence type="ECO:0000256" key="1">
    <source>
        <dbReference type="SAM" id="Phobius"/>
    </source>
</evidence>
<keyword evidence="1" id="KW-1133">Transmembrane helix</keyword>
<gene>
    <name evidence="3" type="ORF">Edafosvirus3_90</name>
</gene>
<name>A0A3G4ZSX1_9VIRU</name>
<protein>
    <recommendedName>
        <fullName evidence="2">DUF305 domain-containing protein</fullName>
    </recommendedName>
</protein>
<dbReference type="Pfam" id="PF03713">
    <property type="entry name" value="DUF305"/>
    <property type="match status" value="1"/>
</dbReference>
<feature type="transmembrane region" description="Helical" evidence="1">
    <location>
        <begin position="31"/>
        <end position="49"/>
    </location>
</feature>
<keyword evidence="1" id="KW-0472">Membrane</keyword>
<organism evidence="3">
    <name type="scientific">Edafosvirus sp</name>
    <dbReference type="NCBI Taxonomy" id="2487765"/>
    <lineage>
        <taxon>Viruses</taxon>
        <taxon>Varidnaviria</taxon>
        <taxon>Bamfordvirae</taxon>
        <taxon>Nucleocytoviricota</taxon>
        <taxon>Megaviricetes</taxon>
        <taxon>Imitervirales</taxon>
        <taxon>Mimiviridae</taxon>
        <taxon>Klosneuvirinae</taxon>
    </lineage>
</organism>
<feature type="domain" description="DUF305" evidence="2">
    <location>
        <begin position="77"/>
        <end position="129"/>
    </location>
</feature>
<feature type="transmembrane region" description="Helical" evidence="1">
    <location>
        <begin position="55"/>
        <end position="74"/>
    </location>
</feature>
<proteinExistence type="predicted"/>
<dbReference type="InterPro" id="IPR012347">
    <property type="entry name" value="Ferritin-like"/>
</dbReference>
<dbReference type="InterPro" id="IPR005183">
    <property type="entry name" value="DUF305_CopM-like"/>
</dbReference>
<accession>A0A3G4ZSX1</accession>
<keyword evidence="1" id="KW-0812">Transmembrane</keyword>
<reference evidence="3" key="1">
    <citation type="submission" date="2018-10" db="EMBL/GenBank/DDBJ databases">
        <title>Hidden diversity of soil giant viruses.</title>
        <authorList>
            <person name="Schulz F."/>
            <person name="Alteio L."/>
            <person name="Goudeau D."/>
            <person name="Ryan E.M."/>
            <person name="Malmstrom R.R."/>
            <person name="Blanchard J."/>
            <person name="Woyke T."/>
        </authorList>
    </citation>
    <scope>NUCLEOTIDE SEQUENCE</scope>
    <source>
        <strain evidence="3">EDV1</strain>
    </source>
</reference>